<protein>
    <submittedName>
        <fullName evidence="9">Type VII secretion protein EssA</fullName>
    </submittedName>
</protein>
<evidence type="ECO:0000256" key="7">
    <source>
        <dbReference type="SAM" id="Phobius"/>
    </source>
</evidence>
<name>A0ABT3DH69_9BACI</name>
<evidence type="ECO:0000256" key="5">
    <source>
        <dbReference type="ARBA" id="ARBA00022989"/>
    </source>
</evidence>
<comment type="subcellular location">
    <subcellularLocation>
        <location evidence="1">Cell membrane</location>
        <topology evidence="1">Single-pass membrane protein</topology>
    </subcellularLocation>
</comment>
<gene>
    <name evidence="9" type="primary">essA</name>
    <name evidence="9" type="ORF">OIH86_12250</name>
</gene>
<reference evidence="9 10" key="1">
    <citation type="submission" date="2022-10" db="EMBL/GenBank/DDBJ databases">
        <title>Draft genome assembly of moderately radiation resistant bacterium Metabacillus halosaccharovorans.</title>
        <authorList>
            <person name="Pal S."/>
            <person name="Gopinathan A."/>
        </authorList>
    </citation>
    <scope>NUCLEOTIDE SEQUENCE [LARGE SCALE GENOMIC DNA]</scope>
    <source>
        <strain evidence="9 10">VITHBRA001</strain>
    </source>
</reference>
<dbReference type="NCBIfam" id="TIGR03927">
    <property type="entry name" value="T7SS_EssA_Firm"/>
    <property type="match status" value="1"/>
</dbReference>
<dbReference type="RefSeq" id="WP_264143026.1">
    <property type="nucleotide sequence ID" value="NZ_JAOYEY010000038.1"/>
</dbReference>
<proteinExistence type="inferred from homology"/>
<keyword evidence="5 7" id="KW-1133">Transmembrane helix</keyword>
<comment type="caution">
    <text evidence="9">The sequence shown here is derived from an EMBL/GenBank/DDBJ whole genome shotgun (WGS) entry which is preliminary data.</text>
</comment>
<dbReference type="InterPro" id="IPR018920">
    <property type="entry name" value="EssA/YueC"/>
</dbReference>
<dbReference type="EMBL" id="JAOYEY010000038">
    <property type="protein sequence ID" value="MCV9886410.1"/>
    <property type="molecule type" value="Genomic_DNA"/>
</dbReference>
<keyword evidence="3" id="KW-1003">Cell membrane</keyword>
<organism evidence="9 10">
    <name type="scientific">Metabacillus halosaccharovorans</name>
    <dbReference type="NCBI Taxonomy" id="930124"/>
    <lineage>
        <taxon>Bacteria</taxon>
        <taxon>Bacillati</taxon>
        <taxon>Bacillota</taxon>
        <taxon>Bacilli</taxon>
        <taxon>Bacillales</taxon>
        <taxon>Bacillaceae</taxon>
        <taxon>Metabacillus</taxon>
    </lineage>
</organism>
<evidence type="ECO:0000256" key="6">
    <source>
        <dbReference type="ARBA" id="ARBA00023136"/>
    </source>
</evidence>
<feature type="signal peptide" evidence="8">
    <location>
        <begin position="1"/>
        <end position="29"/>
    </location>
</feature>
<keyword evidence="6 7" id="KW-0472">Membrane</keyword>
<keyword evidence="8" id="KW-0732">Signal</keyword>
<dbReference type="Pfam" id="PF10661">
    <property type="entry name" value="EssA"/>
    <property type="match status" value="1"/>
</dbReference>
<evidence type="ECO:0000256" key="4">
    <source>
        <dbReference type="ARBA" id="ARBA00022692"/>
    </source>
</evidence>
<evidence type="ECO:0000256" key="8">
    <source>
        <dbReference type="SAM" id="SignalP"/>
    </source>
</evidence>
<evidence type="ECO:0000313" key="10">
    <source>
        <dbReference type="Proteomes" id="UP001526147"/>
    </source>
</evidence>
<keyword evidence="4 7" id="KW-0812">Transmembrane</keyword>
<accession>A0ABT3DH69</accession>
<comment type="similarity">
    <text evidence="2">Belongs to the EssA family.</text>
</comment>
<evidence type="ECO:0000313" key="9">
    <source>
        <dbReference type="EMBL" id="MCV9886410.1"/>
    </source>
</evidence>
<keyword evidence="10" id="KW-1185">Reference proteome</keyword>
<evidence type="ECO:0000256" key="1">
    <source>
        <dbReference type="ARBA" id="ARBA00004162"/>
    </source>
</evidence>
<evidence type="ECO:0000256" key="3">
    <source>
        <dbReference type="ARBA" id="ARBA00022475"/>
    </source>
</evidence>
<evidence type="ECO:0000256" key="2">
    <source>
        <dbReference type="ARBA" id="ARBA00008570"/>
    </source>
</evidence>
<dbReference type="InterPro" id="IPR034026">
    <property type="entry name" value="EssA"/>
</dbReference>
<feature type="chain" id="PRO_5046821476" evidence="8">
    <location>
        <begin position="30"/>
        <end position="167"/>
    </location>
</feature>
<feature type="transmembrane region" description="Helical" evidence="7">
    <location>
        <begin position="135"/>
        <end position="155"/>
    </location>
</feature>
<sequence>MMRKHLVMLISFLFFVASFLLLQDQTAVAETNIDELVPNDYQKENVKINKDLLLDKQQNQQRTNIPEEQKGLTFEGEKSSNDTKVVSSLFKENAKNLNTIKTKAENLHLFSSTEKVSQGQTVGEETASSTKPLSLFIWVLVVICFISLITVIMFWNKSTKQKFVKNS</sequence>
<dbReference type="Proteomes" id="UP001526147">
    <property type="component" value="Unassembled WGS sequence"/>
</dbReference>